<dbReference type="InterPro" id="IPR058525">
    <property type="entry name" value="DUF8212"/>
</dbReference>
<evidence type="ECO:0000313" key="4">
    <source>
        <dbReference type="Proteomes" id="UP001321749"/>
    </source>
</evidence>
<evidence type="ECO:0000259" key="2">
    <source>
        <dbReference type="Pfam" id="PF26640"/>
    </source>
</evidence>
<gene>
    <name evidence="3" type="ORF">QBC42DRAFT_262208</name>
</gene>
<reference evidence="3" key="2">
    <citation type="submission" date="2023-06" db="EMBL/GenBank/DDBJ databases">
        <authorList>
            <consortium name="Lawrence Berkeley National Laboratory"/>
            <person name="Mondo S.J."/>
            <person name="Hensen N."/>
            <person name="Bonometti L."/>
            <person name="Westerberg I."/>
            <person name="Brannstrom I.O."/>
            <person name="Guillou S."/>
            <person name="Cros-Aarteil S."/>
            <person name="Calhoun S."/>
            <person name="Haridas S."/>
            <person name="Kuo A."/>
            <person name="Pangilinan J."/>
            <person name="Riley R."/>
            <person name="Labutti K."/>
            <person name="Andreopoulos B."/>
            <person name="Lipzen A."/>
            <person name="Chen C."/>
            <person name="Yanf M."/>
            <person name="Daum C."/>
            <person name="Ng V."/>
            <person name="Clum A."/>
            <person name="Steindorff A."/>
            <person name="Ohm R."/>
            <person name="Martin F."/>
            <person name="Silar P."/>
            <person name="Natvig D."/>
            <person name="Lalanne C."/>
            <person name="Gautier V."/>
            <person name="Ament-Velasquez S.L."/>
            <person name="Kruys A."/>
            <person name="Hutchinson M.I."/>
            <person name="Powell A.J."/>
            <person name="Barry K."/>
            <person name="Miller A.N."/>
            <person name="Grigoriev I.V."/>
            <person name="Debuchy R."/>
            <person name="Gladieux P."/>
            <person name="Thoren M.H."/>
            <person name="Johannesson H."/>
        </authorList>
    </citation>
    <scope>NUCLEOTIDE SEQUENCE</scope>
    <source>
        <strain evidence="3">PSN324</strain>
    </source>
</reference>
<accession>A0AAV9HVP1</accession>
<comment type="caution">
    <text evidence="3">The sequence shown here is derived from an EMBL/GenBank/DDBJ whole genome shotgun (WGS) entry which is preliminary data.</text>
</comment>
<protein>
    <recommendedName>
        <fullName evidence="5">Heterokaryon incompatibility domain-containing protein</fullName>
    </recommendedName>
</protein>
<dbReference type="Pfam" id="PF06985">
    <property type="entry name" value="HET"/>
    <property type="match status" value="1"/>
</dbReference>
<evidence type="ECO:0008006" key="5">
    <source>
        <dbReference type="Google" id="ProtNLM"/>
    </source>
</evidence>
<dbReference type="Pfam" id="PF26640">
    <property type="entry name" value="DUF8212"/>
    <property type="match status" value="1"/>
</dbReference>
<dbReference type="AlphaFoldDB" id="A0AAV9HVP1"/>
<organism evidence="3 4">
    <name type="scientific">Cladorrhinum samala</name>
    <dbReference type="NCBI Taxonomy" id="585594"/>
    <lineage>
        <taxon>Eukaryota</taxon>
        <taxon>Fungi</taxon>
        <taxon>Dikarya</taxon>
        <taxon>Ascomycota</taxon>
        <taxon>Pezizomycotina</taxon>
        <taxon>Sordariomycetes</taxon>
        <taxon>Sordariomycetidae</taxon>
        <taxon>Sordariales</taxon>
        <taxon>Podosporaceae</taxon>
        <taxon>Cladorrhinum</taxon>
    </lineage>
</organism>
<proteinExistence type="predicted"/>
<dbReference type="InterPro" id="IPR010730">
    <property type="entry name" value="HET"/>
</dbReference>
<evidence type="ECO:0000259" key="1">
    <source>
        <dbReference type="Pfam" id="PF06985"/>
    </source>
</evidence>
<sequence>MQSLGNRSPTRSKKGFAKIQRTCAQAISQGLEWAWVDTCCIDKSSSAELSEAINSMFRWYRDSSVCYAYLSDVEYYSQGHPPKLEKSRWFTRGWTLQELIAPRRVHFFCKTWGFLGSRDALREEITKITGIPSGLLEGSSRVNSFSVAQRMSWASKRQTTREEDMAYCLLGLFDIHMPLLYGEGTKAFARLQEEIIKQIDDQSLFAWTKSDPDDPDIWSLRSVLADSPADFAASGNVKVLHEEVGDASTLTKKGLHIHAPLQPMRFSDMTRFHNYGSRNAYSRRGMRPRLFRMWLNCAVQKDYRNQCRIFLWVLIVLPTDKWSYNELDGQTFARVMAPGIHTPHTEDRDAPEFMELTEEFHRIYLTTKPQIHQPFVNGGIYFHGIPIIFDKDLASKLENRAEPLWDEAWCLLSSESSWSLPLPGNNYDISEAPHHLILKSSYRGCYNFHRNPVGSVSAGSWQQGMLERYGWAVMNSFTLVGDPLWSEHPKFICGTIPKEVSQLDSGLLCWFTPPRPHPSWWMGNTTFDRSFLDRSPPPLIYPNGNSGELAIIETLCGGTHIEVLVYREPTSSWPAGLASDNLKAQEPPNFLLLFNSFSESSGLPGTSMLEQYRKFGGFDLVHDHCDVNRDLAELPRMAGCANETNLNYMLKIRRENFMKKDKIGAGSADDSGKLKWCRLYTFGVDEDGRKIPQLAAEQKFDTVDGDVIWSSGISTKAEKQSPLWVIKSR</sequence>
<dbReference type="PANTHER" id="PTHR10622:SF10">
    <property type="entry name" value="HET DOMAIN-CONTAINING PROTEIN"/>
    <property type="match status" value="1"/>
</dbReference>
<evidence type="ECO:0000313" key="3">
    <source>
        <dbReference type="EMBL" id="KAK4464944.1"/>
    </source>
</evidence>
<reference evidence="3" key="1">
    <citation type="journal article" date="2023" name="Mol. Phylogenet. Evol.">
        <title>Genome-scale phylogeny and comparative genomics of the fungal order Sordariales.</title>
        <authorList>
            <person name="Hensen N."/>
            <person name="Bonometti L."/>
            <person name="Westerberg I."/>
            <person name="Brannstrom I.O."/>
            <person name="Guillou S."/>
            <person name="Cros-Aarteil S."/>
            <person name="Calhoun S."/>
            <person name="Haridas S."/>
            <person name="Kuo A."/>
            <person name="Mondo S."/>
            <person name="Pangilinan J."/>
            <person name="Riley R."/>
            <person name="LaButti K."/>
            <person name="Andreopoulos B."/>
            <person name="Lipzen A."/>
            <person name="Chen C."/>
            <person name="Yan M."/>
            <person name="Daum C."/>
            <person name="Ng V."/>
            <person name="Clum A."/>
            <person name="Steindorff A."/>
            <person name="Ohm R.A."/>
            <person name="Martin F."/>
            <person name="Silar P."/>
            <person name="Natvig D.O."/>
            <person name="Lalanne C."/>
            <person name="Gautier V."/>
            <person name="Ament-Velasquez S.L."/>
            <person name="Kruys A."/>
            <person name="Hutchinson M.I."/>
            <person name="Powell A.J."/>
            <person name="Barry K."/>
            <person name="Miller A.N."/>
            <person name="Grigoriev I.V."/>
            <person name="Debuchy R."/>
            <person name="Gladieux P."/>
            <person name="Hiltunen Thoren M."/>
            <person name="Johannesson H."/>
        </authorList>
    </citation>
    <scope>NUCLEOTIDE SEQUENCE</scope>
    <source>
        <strain evidence="3">PSN324</strain>
    </source>
</reference>
<feature type="domain" description="Heterokaryon incompatibility" evidence="1">
    <location>
        <begin position="21"/>
        <end position="74"/>
    </location>
</feature>
<dbReference type="Proteomes" id="UP001321749">
    <property type="component" value="Unassembled WGS sequence"/>
</dbReference>
<dbReference type="PANTHER" id="PTHR10622">
    <property type="entry name" value="HET DOMAIN-CONTAINING PROTEIN"/>
    <property type="match status" value="1"/>
</dbReference>
<name>A0AAV9HVP1_9PEZI</name>
<dbReference type="EMBL" id="MU864943">
    <property type="protein sequence ID" value="KAK4464944.1"/>
    <property type="molecule type" value="Genomic_DNA"/>
</dbReference>
<feature type="domain" description="DUF8212" evidence="2">
    <location>
        <begin position="186"/>
        <end position="211"/>
    </location>
</feature>
<keyword evidence="4" id="KW-1185">Reference proteome</keyword>